<dbReference type="InterPro" id="IPR012944">
    <property type="entry name" value="SusD_RagB_dom"/>
</dbReference>
<dbReference type="CDD" id="cd08977">
    <property type="entry name" value="SusD"/>
    <property type="match status" value="1"/>
</dbReference>
<evidence type="ECO:0000256" key="5">
    <source>
        <dbReference type="ARBA" id="ARBA00023237"/>
    </source>
</evidence>
<name>A0ABW4ZL52_9SPHI</name>
<dbReference type="Pfam" id="PF07980">
    <property type="entry name" value="SusD_RagB"/>
    <property type="match status" value="1"/>
</dbReference>
<dbReference type="RefSeq" id="WP_255903811.1">
    <property type="nucleotide sequence ID" value="NZ_JAFMZO010000003.1"/>
</dbReference>
<evidence type="ECO:0000256" key="1">
    <source>
        <dbReference type="ARBA" id="ARBA00004442"/>
    </source>
</evidence>
<keyword evidence="9" id="KW-1185">Reference proteome</keyword>
<evidence type="ECO:0000256" key="2">
    <source>
        <dbReference type="ARBA" id="ARBA00006275"/>
    </source>
</evidence>
<dbReference type="PROSITE" id="PS51257">
    <property type="entry name" value="PROKAR_LIPOPROTEIN"/>
    <property type="match status" value="1"/>
</dbReference>
<dbReference type="EMBL" id="JBHUHZ010000001">
    <property type="protein sequence ID" value="MFD2162339.1"/>
    <property type="molecule type" value="Genomic_DNA"/>
</dbReference>
<dbReference type="InterPro" id="IPR033985">
    <property type="entry name" value="SusD-like_N"/>
</dbReference>
<evidence type="ECO:0000313" key="8">
    <source>
        <dbReference type="EMBL" id="MFD2162339.1"/>
    </source>
</evidence>
<evidence type="ECO:0000259" key="7">
    <source>
        <dbReference type="Pfam" id="PF14322"/>
    </source>
</evidence>
<dbReference type="InterPro" id="IPR011990">
    <property type="entry name" value="TPR-like_helical_dom_sf"/>
</dbReference>
<keyword evidence="5" id="KW-0998">Cell outer membrane</keyword>
<evidence type="ECO:0000256" key="4">
    <source>
        <dbReference type="ARBA" id="ARBA00023136"/>
    </source>
</evidence>
<feature type="domain" description="RagB/SusD" evidence="6">
    <location>
        <begin position="352"/>
        <end position="513"/>
    </location>
</feature>
<dbReference type="SUPFAM" id="SSF48452">
    <property type="entry name" value="TPR-like"/>
    <property type="match status" value="1"/>
</dbReference>
<evidence type="ECO:0000256" key="3">
    <source>
        <dbReference type="ARBA" id="ARBA00022729"/>
    </source>
</evidence>
<dbReference type="Pfam" id="PF14322">
    <property type="entry name" value="SusD-like_3"/>
    <property type="match status" value="1"/>
</dbReference>
<evidence type="ECO:0000313" key="9">
    <source>
        <dbReference type="Proteomes" id="UP001597387"/>
    </source>
</evidence>
<reference evidence="9" key="1">
    <citation type="journal article" date="2019" name="Int. J. Syst. Evol. Microbiol.">
        <title>The Global Catalogue of Microorganisms (GCM) 10K type strain sequencing project: providing services to taxonomists for standard genome sequencing and annotation.</title>
        <authorList>
            <consortium name="The Broad Institute Genomics Platform"/>
            <consortium name="The Broad Institute Genome Sequencing Center for Infectious Disease"/>
            <person name="Wu L."/>
            <person name="Ma J."/>
        </authorList>
    </citation>
    <scope>NUCLEOTIDE SEQUENCE [LARGE SCALE GENOMIC DNA]</scope>
    <source>
        <strain evidence="9">KCTC 42217</strain>
    </source>
</reference>
<protein>
    <submittedName>
        <fullName evidence="8">RagB/SusD family nutrient uptake outer membrane protein</fullName>
    </submittedName>
</protein>
<comment type="caution">
    <text evidence="8">The sequence shown here is derived from an EMBL/GenBank/DDBJ whole genome shotgun (WGS) entry which is preliminary data.</text>
</comment>
<comment type="similarity">
    <text evidence="2">Belongs to the SusD family.</text>
</comment>
<dbReference type="Gene3D" id="1.25.40.390">
    <property type="match status" value="1"/>
</dbReference>
<keyword evidence="4" id="KW-0472">Membrane</keyword>
<keyword evidence="3" id="KW-0732">Signal</keyword>
<proteinExistence type="inferred from homology"/>
<comment type="subcellular location">
    <subcellularLocation>
        <location evidence="1">Cell outer membrane</location>
    </subcellularLocation>
</comment>
<gene>
    <name evidence="8" type="ORF">ACFSJU_08030</name>
</gene>
<sequence length="514" mass="57766">MKKVIYISALCIVILLGSCKKFLDERPLEAVDISNFYKTGRDITAGLAGIYLSFQTEMTGPGNNFNGKYFYWGEVRSDNFDKNGYGGSREDELRLNELTSGNALSNWDGLYRTIARCNQAIKYIPRVRETDPNTTVAVANNALAEAYAMRAMCYFYIVRLWGDAPIRLEPYENVALDPTLPREPKAKIIEEVILADLNKAYELITKNQNNTVWRISEGAIAAMLADVYMWRAGTTNNAADYTNAIGAFQKLFAAKGATGVVYGSTNANLEPTATWKQLFLAPTSTREAIWSIHWDPAANGCACLPVSIGRSNSPVRVDSVIHADWQKNTADIRVKQTYDIEQGLGNYDRVQKYYVTNAAMTSITTTADLSATYLVMYRLGDMFLLYAEALNKTGQRADALKYLNYIHQRAGLPAIAATDPSVSTNGVLDERKLETVILQERQWETFAEGKRWFDLVRTNRVNEVMDPIINDRIRRLTGTAGTEGFGTDKGRFLWPLYKTLLEENIKLEQNDSYK</sequence>
<evidence type="ECO:0000259" key="6">
    <source>
        <dbReference type="Pfam" id="PF07980"/>
    </source>
</evidence>
<feature type="domain" description="SusD-like N-terminal" evidence="7">
    <location>
        <begin position="97"/>
        <end position="229"/>
    </location>
</feature>
<dbReference type="Proteomes" id="UP001597387">
    <property type="component" value="Unassembled WGS sequence"/>
</dbReference>
<accession>A0ABW4ZL52</accession>
<organism evidence="8 9">
    <name type="scientific">Paradesertivirga mongoliensis</name>
    <dbReference type="NCBI Taxonomy" id="2100740"/>
    <lineage>
        <taxon>Bacteria</taxon>
        <taxon>Pseudomonadati</taxon>
        <taxon>Bacteroidota</taxon>
        <taxon>Sphingobacteriia</taxon>
        <taxon>Sphingobacteriales</taxon>
        <taxon>Sphingobacteriaceae</taxon>
        <taxon>Paradesertivirga</taxon>
    </lineage>
</organism>